<proteinExistence type="inferred from homology"/>
<name>A0A2H3J4F9_WOLCO</name>
<dbReference type="GO" id="GO:0016491">
    <property type="term" value="F:oxidoreductase activity"/>
    <property type="evidence" value="ECO:0007669"/>
    <property type="project" value="UniProtKB-KW"/>
</dbReference>
<accession>A0A2H3J4F9</accession>
<dbReference type="PANTHER" id="PTHR10209:SF881">
    <property type="entry name" value="FI07970P-RELATED"/>
    <property type="match status" value="1"/>
</dbReference>
<dbReference type="STRING" id="742152.A0A2H3J4F9"/>
<dbReference type="GO" id="GO:0046872">
    <property type="term" value="F:metal ion binding"/>
    <property type="evidence" value="ECO:0007669"/>
    <property type="project" value="UniProtKB-KW"/>
</dbReference>
<evidence type="ECO:0000313" key="7">
    <source>
        <dbReference type="EMBL" id="PCH36841.1"/>
    </source>
</evidence>
<sequence length="363" mass="41805">MPAPTFPPIPHYVPAPVTSESLEYADLAVIDLSKIITSEGRAELTQQVCKAMKEQGFFYVINHGYTQAQNDRIFDIADIPFSLVSDEEKRAYLGNVKHTGTYQGYKLRQYWHIDAGVRDQIEHYNITRDVTKRQHPKAMRPLLPEVEAFAKFNHHNVLHPILRLLALGMELPEDTFVNLHNYSAEGDTWVRMMKYFPRSEEDEIKTNNVWLKGHKDYGTVTILWSQPVAALQIMCADGKWRWIKHIDNALVINVGEAMEFLSGGFYKGTIHRVVQPPQDQRGYPRLGAFYFAMTDDDVRLVPFTESPVLQKYGIERRFEDADAPTMEVWRKSRSSAYGQSKLQKKENGIEEEIISGIVVKHYN</sequence>
<dbReference type="InterPro" id="IPR044861">
    <property type="entry name" value="IPNS-like_FE2OG_OXY"/>
</dbReference>
<dbReference type="SUPFAM" id="SSF51197">
    <property type="entry name" value="Clavaminate synthase-like"/>
    <property type="match status" value="1"/>
</dbReference>
<evidence type="ECO:0000256" key="4">
    <source>
        <dbReference type="ARBA" id="ARBA00023004"/>
    </source>
</evidence>
<dbReference type="Pfam" id="PF14226">
    <property type="entry name" value="DIOX_N"/>
    <property type="match status" value="1"/>
</dbReference>
<dbReference type="Pfam" id="PF03171">
    <property type="entry name" value="2OG-FeII_Oxy"/>
    <property type="match status" value="1"/>
</dbReference>
<evidence type="ECO:0000259" key="5">
    <source>
        <dbReference type="Pfam" id="PF03171"/>
    </source>
</evidence>
<keyword evidence="4" id="KW-0408">Iron</keyword>
<dbReference type="AlphaFoldDB" id="A0A2H3J4F9"/>
<protein>
    <submittedName>
        <fullName evidence="7">Clavaminate synthase-like protein</fullName>
    </submittedName>
</protein>
<feature type="domain" description="Isopenicillin N synthase-like Fe(2+) 2OG dioxygenase" evidence="5">
    <location>
        <begin position="193"/>
        <end position="278"/>
    </location>
</feature>
<keyword evidence="3" id="KW-0560">Oxidoreductase</keyword>
<evidence type="ECO:0000256" key="2">
    <source>
        <dbReference type="ARBA" id="ARBA00022723"/>
    </source>
</evidence>
<evidence type="ECO:0000256" key="1">
    <source>
        <dbReference type="ARBA" id="ARBA00008056"/>
    </source>
</evidence>
<dbReference type="Gene3D" id="2.60.120.330">
    <property type="entry name" value="B-lactam Antibiotic, Isopenicillin N Synthase, Chain"/>
    <property type="match status" value="1"/>
</dbReference>
<dbReference type="Proteomes" id="UP000218811">
    <property type="component" value="Unassembled WGS sequence"/>
</dbReference>
<dbReference type="PANTHER" id="PTHR10209">
    <property type="entry name" value="OXIDOREDUCTASE, 2OG-FE II OXYGENASE FAMILY PROTEIN"/>
    <property type="match status" value="1"/>
</dbReference>
<gene>
    <name evidence="7" type="ORF">WOLCODRAFT_134360</name>
</gene>
<evidence type="ECO:0000313" key="8">
    <source>
        <dbReference type="Proteomes" id="UP000218811"/>
    </source>
</evidence>
<reference evidence="7 8" key="1">
    <citation type="journal article" date="2012" name="Science">
        <title>The Paleozoic origin of enzymatic lignin decomposition reconstructed from 31 fungal genomes.</title>
        <authorList>
            <person name="Floudas D."/>
            <person name="Binder M."/>
            <person name="Riley R."/>
            <person name="Barry K."/>
            <person name="Blanchette R.A."/>
            <person name="Henrissat B."/>
            <person name="Martinez A.T."/>
            <person name="Otillar R."/>
            <person name="Spatafora J.W."/>
            <person name="Yadav J.S."/>
            <person name="Aerts A."/>
            <person name="Benoit I."/>
            <person name="Boyd A."/>
            <person name="Carlson A."/>
            <person name="Copeland A."/>
            <person name="Coutinho P.M."/>
            <person name="de Vries R.P."/>
            <person name="Ferreira P."/>
            <person name="Findley K."/>
            <person name="Foster B."/>
            <person name="Gaskell J."/>
            <person name="Glotzer D."/>
            <person name="Gorecki P."/>
            <person name="Heitman J."/>
            <person name="Hesse C."/>
            <person name="Hori C."/>
            <person name="Igarashi K."/>
            <person name="Jurgens J.A."/>
            <person name="Kallen N."/>
            <person name="Kersten P."/>
            <person name="Kohler A."/>
            <person name="Kuees U."/>
            <person name="Kumar T.K.A."/>
            <person name="Kuo A."/>
            <person name="LaButti K."/>
            <person name="Larrondo L.F."/>
            <person name="Lindquist E."/>
            <person name="Ling A."/>
            <person name="Lombard V."/>
            <person name="Lucas S."/>
            <person name="Lundell T."/>
            <person name="Martin R."/>
            <person name="McLaughlin D.J."/>
            <person name="Morgenstern I."/>
            <person name="Morin E."/>
            <person name="Murat C."/>
            <person name="Nagy L.G."/>
            <person name="Nolan M."/>
            <person name="Ohm R.A."/>
            <person name="Patyshakuliyeva A."/>
            <person name="Rokas A."/>
            <person name="Ruiz-Duenas F.J."/>
            <person name="Sabat G."/>
            <person name="Salamov A."/>
            <person name="Samejima M."/>
            <person name="Schmutz J."/>
            <person name="Slot J.C."/>
            <person name="St John F."/>
            <person name="Stenlid J."/>
            <person name="Sun H."/>
            <person name="Sun S."/>
            <person name="Syed K."/>
            <person name="Tsang A."/>
            <person name="Wiebenga A."/>
            <person name="Young D."/>
            <person name="Pisabarro A."/>
            <person name="Eastwood D.C."/>
            <person name="Martin F."/>
            <person name="Cullen D."/>
            <person name="Grigoriev I.V."/>
            <person name="Hibbett D.S."/>
        </authorList>
    </citation>
    <scope>NUCLEOTIDE SEQUENCE [LARGE SCALE GENOMIC DNA]</scope>
    <source>
        <strain evidence="7 8">MD-104</strain>
    </source>
</reference>
<feature type="domain" description="Non-haem dioxygenase N-terminal" evidence="6">
    <location>
        <begin position="29"/>
        <end position="135"/>
    </location>
</feature>
<dbReference type="OMA" id="GWIRFMK"/>
<dbReference type="InterPro" id="IPR027443">
    <property type="entry name" value="IPNS-like_sf"/>
</dbReference>
<dbReference type="EMBL" id="KB467898">
    <property type="protein sequence ID" value="PCH36841.1"/>
    <property type="molecule type" value="Genomic_DNA"/>
</dbReference>
<evidence type="ECO:0000259" key="6">
    <source>
        <dbReference type="Pfam" id="PF14226"/>
    </source>
</evidence>
<evidence type="ECO:0000256" key="3">
    <source>
        <dbReference type="ARBA" id="ARBA00023002"/>
    </source>
</evidence>
<organism evidence="7 8">
    <name type="scientific">Wolfiporia cocos (strain MD-104)</name>
    <name type="common">Brown rot fungus</name>
    <dbReference type="NCBI Taxonomy" id="742152"/>
    <lineage>
        <taxon>Eukaryota</taxon>
        <taxon>Fungi</taxon>
        <taxon>Dikarya</taxon>
        <taxon>Basidiomycota</taxon>
        <taxon>Agaricomycotina</taxon>
        <taxon>Agaricomycetes</taxon>
        <taxon>Polyporales</taxon>
        <taxon>Phaeolaceae</taxon>
        <taxon>Wolfiporia</taxon>
    </lineage>
</organism>
<dbReference type="PRINTS" id="PR00682">
    <property type="entry name" value="IPNSYNTHASE"/>
</dbReference>
<dbReference type="InterPro" id="IPR026992">
    <property type="entry name" value="DIOX_N"/>
</dbReference>
<keyword evidence="8" id="KW-1185">Reference proteome</keyword>
<keyword evidence="2" id="KW-0479">Metal-binding</keyword>
<comment type="similarity">
    <text evidence="1">Belongs to the iron/ascorbate-dependent oxidoreductase family.</text>
</comment>
<dbReference type="OrthoDB" id="406156at2759"/>